<protein>
    <recommendedName>
        <fullName evidence="4">DUF3224 domain-containing protein</fullName>
    </recommendedName>
</protein>
<keyword evidence="1" id="KW-0732">Signal</keyword>
<dbReference type="InterPro" id="IPR023159">
    <property type="entry name" value="SO1590-like_sf"/>
</dbReference>
<dbReference type="SUPFAM" id="SSF159238">
    <property type="entry name" value="SO1590-like"/>
    <property type="match status" value="1"/>
</dbReference>
<dbReference type="Proteomes" id="UP001501523">
    <property type="component" value="Unassembled WGS sequence"/>
</dbReference>
<evidence type="ECO:0000313" key="3">
    <source>
        <dbReference type="Proteomes" id="UP001501523"/>
    </source>
</evidence>
<dbReference type="Gene3D" id="2.40.350.10">
    <property type="entry name" value="SO1590-like"/>
    <property type="match status" value="1"/>
</dbReference>
<evidence type="ECO:0008006" key="4">
    <source>
        <dbReference type="Google" id="ProtNLM"/>
    </source>
</evidence>
<accession>A0ABP3U4A7</accession>
<sequence>MKHAILFSAMAALCLLPGPHMAARAQSTPQTPAIIKKGNSMTLHARGPFEVKLNPQKPDNPPAESAALGRMSIDKQFHGDLDATSKGEMLAAGTEVKGSAGYVAMERVSGTLHGRSGSFVLQHNATMTRGVPYLNIIVVPDSGTGELAGLTGTMNIIIADGGKHSYEFDYTLADKPGG</sequence>
<dbReference type="InterPro" id="IPR021607">
    <property type="entry name" value="DUF3224"/>
</dbReference>
<keyword evidence="3" id="KW-1185">Reference proteome</keyword>
<feature type="signal peptide" evidence="1">
    <location>
        <begin position="1"/>
        <end position="22"/>
    </location>
</feature>
<organism evidence="2 3">
    <name type="scientific">Dokdonella soli</name>
    <dbReference type="NCBI Taxonomy" id="529810"/>
    <lineage>
        <taxon>Bacteria</taxon>
        <taxon>Pseudomonadati</taxon>
        <taxon>Pseudomonadota</taxon>
        <taxon>Gammaproteobacteria</taxon>
        <taxon>Lysobacterales</taxon>
        <taxon>Rhodanobacteraceae</taxon>
        <taxon>Dokdonella</taxon>
    </lineage>
</organism>
<comment type="caution">
    <text evidence="2">The sequence shown here is derived from an EMBL/GenBank/DDBJ whole genome shotgun (WGS) entry which is preliminary data.</text>
</comment>
<reference evidence="3" key="1">
    <citation type="journal article" date="2019" name="Int. J. Syst. Evol. Microbiol.">
        <title>The Global Catalogue of Microorganisms (GCM) 10K type strain sequencing project: providing services to taxonomists for standard genome sequencing and annotation.</title>
        <authorList>
            <consortium name="The Broad Institute Genomics Platform"/>
            <consortium name="The Broad Institute Genome Sequencing Center for Infectious Disease"/>
            <person name="Wu L."/>
            <person name="Ma J."/>
        </authorList>
    </citation>
    <scope>NUCLEOTIDE SEQUENCE [LARGE SCALE GENOMIC DNA]</scope>
    <source>
        <strain evidence="3">JCM 15421</strain>
    </source>
</reference>
<name>A0ABP3U4A7_9GAMM</name>
<gene>
    <name evidence="2" type="ORF">GCM10009105_36070</name>
</gene>
<evidence type="ECO:0000313" key="2">
    <source>
        <dbReference type="EMBL" id="GAA0723831.1"/>
    </source>
</evidence>
<dbReference type="EMBL" id="BAAAEU010000027">
    <property type="protein sequence ID" value="GAA0723831.1"/>
    <property type="molecule type" value="Genomic_DNA"/>
</dbReference>
<evidence type="ECO:0000256" key="1">
    <source>
        <dbReference type="SAM" id="SignalP"/>
    </source>
</evidence>
<proteinExistence type="predicted"/>
<dbReference type="Pfam" id="PF11528">
    <property type="entry name" value="DUF3224"/>
    <property type="match status" value="1"/>
</dbReference>
<feature type="chain" id="PRO_5046413604" description="DUF3224 domain-containing protein" evidence="1">
    <location>
        <begin position="23"/>
        <end position="178"/>
    </location>
</feature>